<proteinExistence type="predicted"/>
<dbReference type="OMA" id="CIHSVLP"/>
<dbReference type="GO" id="GO:0006351">
    <property type="term" value="P:DNA-templated transcription"/>
    <property type="evidence" value="ECO:0007669"/>
    <property type="project" value="InterPro"/>
</dbReference>
<evidence type="ECO:0000256" key="1">
    <source>
        <dbReference type="ARBA" id="ARBA00023242"/>
    </source>
</evidence>
<evidence type="ECO:0000313" key="5">
    <source>
        <dbReference type="Proteomes" id="UP000002624"/>
    </source>
</evidence>
<dbReference type="PANTHER" id="PTHR46910">
    <property type="entry name" value="TRANSCRIPTION FACTOR PDR1"/>
    <property type="match status" value="1"/>
</dbReference>
<dbReference type="PANTHER" id="PTHR46910:SF1">
    <property type="entry name" value="MISCELLANEOUS ZN(II)2CYS6 TRANSCRIPTION FACTOR (EUROFUNG)-RELATED"/>
    <property type="match status" value="1"/>
</dbReference>
<dbReference type="EMBL" id="GG692422">
    <property type="protein sequence ID" value="EER42505.1"/>
    <property type="molecule type" value="Genomic_DNA"/>
</dbReference>
<dbReference type="GO" id="GO:0003677">
    <property type="term" value="F:DNA binding"/>
    <property type="evidence" value="ECO:0007669"/>
    <property type="project" value="InterPro"/>
</dbReference>
<dbReference type="VEuPathDB" id="FungiDB:HCDG_03964"/>
<evidence type="ECO:0000313" key="4">
    <source>
        <dbReference type="EMBL" id="EER42505.1"/>
    </source>
</evidence>
<reference evidence="5" key="1">
    <citation type="submission" date="2009-05" db="EMBL/GenBank/DDBJ databases">
        <title>The genome sequence of Ajellomyces capsulatus strain H143.</title>
        <authorList>
            <person name="Champion M."/>
            <person name="Cuomo C.A."/>
            <person name="Ma L.-J."/>
            <person name="Henn M.R."/>
            <person name="Sil A."/>
            <person name="Goldman B."/>
            <person name="Young S.K."/>
            <person name="Kodira C.D."/>
            <person name="Zeng Q."/>
            <person name="Koehrsen M."/>
            <person name="Alvarado L."/>
            <person name="Berlin A.M."/>
            <person name="Borenstein D."/>
            <person name="Chen Z."/>
            <person name="Engels R."/>
            <person name="Freedman E."/>
            <person name="Gellesch M."/>
            <person name="Goldberg J."/>
            <person name="Griggs A."/>
            <person name="Gujja S."/>
            <person name="Heiman D.I."/>
            <person name="Hepburn T.A."/>
            <person name="Howarth C."/>
            <person name="Jen D."/>
            <person name="Larson L."/>
            <person name="Lewis B."/>
            <person name="Mehta T."/>
            <person name="Park D."/>
            <person name="Pearson M."/>
            <person name="Roberts A."/>
            <person name="Saif S."/>
            <person name="Shea T.D."/>
            <person name="Shenoy N."/>
            <person name="Sisk P."/>
            <person name="Stolte C."/>
            <person name="Sykes S."/>
            <person name="Walk T."/>
            <person name="White J."/>
            <person name="Yandava C."/>
            <person name="Klein B."/>
            <person name="McEwen J.G."/>
            <person name="Puccia R."/>
            <person name="Goldman G.H."/>
            <person name="Felipe M.S."/>
            <person name="Nino-Vega G."/>
            <person name="San-Blas G."/>
            <person name="Taylor J.W."/>
            <person name="Mendoza L."/>
            <person name="Galagan J.E."/>
            <person name="Nusbaum C."/>
            <person name="Birren B.W."/>
        </authorList>
    </citation>
    <scope>NUCLEOTIDE SEQUENCE [LARGE SCALE GENOMIC DNA]</scope>
    <source>
        <strain evidence="5">H143</strain>
    </source>
</reference>
<dbReference type="SMART" id="SM00906">
    <property type="entry name" value="Fungal_trans"/>
    <property type="match status" value="1"/>
</dbReference>
<accession>C6HB82</accession>
<evidence type="ECO:0000259" key="3">
    <source>
        <dbReference type="SMART" id="SM00906"/>
    </source>
</evidence>
<feature type="region of interest" description="Disordered" evidence="2">
    <location>
        <begin position="687"/>
        <end position="709"/>
    </location>
</feature>
<organism evidence="4 5">
    <name type="scientific">Ajellomyces capsulatus (strain H143)</name>
    <name type="common">Darling's disease fungus</name>
    <name type="synonym">Histoplasma capsulatum</name>
    <dbReference type="NCBI Taxonomy" id="544712"/>
    <lineage>
        <taxon>Eukaryota</taxon>
        <taxon>Fungi</taxon>
        <taxon>Dikarya</taxon>
        <taxon>Ascomycota</taxon>
        <taxon>Pezizomycotina</taxon>
        <taxon>Eurotiomycetes</taxon>
        <taxon>Eurotiomycetidae</taxon>
        <taxon>Onygenales</taxon>
        <taxon>Ajellomycetaceae</taxon>
        <taxon>Histoplasma</taxon>
    </lineage>
</organism>
<dbReference type="InterPro" id="IPR007219">
    <property type="entry name" value="XnlR_reg_dom"/>
</dbReference>
<feature type="domain" description="Xylanolytic transcriptional activator regulatory" evidence="3">
    <location>
        <begin position="392"/>
        <end position="469"/>
    </location>
</feature>
<protein>
    <submittedName>
        <fullName evidence="4">Fungal specific transcription factor</fullName>
    </submittedName>
</protein>
<dbReference type="InterPro" id="IPR050987">
    <property type="entry name" value="AtrR-like"/>
</dbReference>
<dbReference type="GO" id="GO:0008270">
    <property type="term" value="F:zinc ion binding"/>
    <property type="evidence" value="ECO:0007669"/>
    <property type="project" value="InterPro"/>
</dbReference>
<sequence length="799" mass="89354">MQNPYYQLPVIQAPNSSGPYTSLAVSSPSSSSLTCGPQLRSTASAASSRASNGLKISHLIYGSGQHDPEYSRPAMTYPHSQESLLASPAENSGLFPENRHQNEAVSGLHMVAINQQPHKRAYRQRRKDPSCDACRERKVKACTDDKAMNVADQNTFMDGYSAMLQIPPVVQNAPIEMQVQDLERQLIQAKQQLCQLRSGIPKTDSLMDPAFDLHEDTPRIPEVGQRPHRLNNSSNINPPPFHVRWKMRTYGQGLINFPPASPFTHPQTLLTRDVPSLPPATIVDTLLENYFSHLHRVFPIIHWPTFLSDNDRVSRIGSFSGAPREWVAMVFAMLACGSLHSLDQELVLKGKDFLQTSVSLIDVWQDAFSLDQVRTVMLISIFLYETNLKSASWVWLGSAVKMAQDLGLHIESGCSSMEAELRKRVWWALYAWERSARYQLTLVVIETGRPLTIHDEDCDVELPSANEQLTDGGPLSHNEKPTFLLAISHVMRAVSQLTKSLKAPMISADTLEAFERHFRMCLETFPLDYRMEANHYLDPRSLPPIIFLQNTRLILHRHNLSPRSSMEVRHVALGRCLAIARDTACLLSRSGAATTILCCHIWRCTLILLLRGDYACALVCVQVSAAIGDGRPANAACGRYVAFFLKILLEKAQRNGVTNQDHDEEIIAYVSGDLQGRISGSWIWQTNENEPPSAITPPQSSSSSKTSTLGRQFVDGVRNGATPDIPEKEWEGWGWIEQTIQFLLTEQQRQNIIVETKDNETRFSGPVRPNVPSNHPPENTSPVRNIPTSHSLMTIANII</sequence>
<keyword evidence="1" id="KW-0539">Nucleus</keyword>
<feature type="region of interest" description="Disordered" evidence="2">
    <location>
        <begin position="761"/>
        <end position="787"/>
    </location>
</feature>
<evidence type="ECO:0000256" key="2">
    <source>
        <dbReference type="SAM" id="MobiDB-lite"/>
    </source>
</evidence>
<dbReference type="HOGENOM" id="CLU_007604_0_0_1"/>
<dbReference type="OrthoDB" id="2110361at2759"/>
<name>C6HB82_AJECH</name>
<dbReference type="AlphaFoldDB" id="C6HB82"/>
<gene>
    <name evidence="4" type="ORF">HCDG_03964</name>
</gene>
<dbReference type="Proteomes" id="UP000002624">
    <property type="component" value="Unassembled WGS sequence"/>
</dbReference>
<dbReference type="STRING" id="544712.C6HB82"/>
<dbReference type="CDD" id="cd12148">
    <property type="entry name" value="fungal_TF_MHR"/>
    <property type="match status" value="1"/>
</dbReference>
<dbReference type="GO" id="GO:0003700">
    <property type="term" value="F:DNA-binding transcription factor activity"/>
    <property type="evidence" value="ECO:0007669"/>
    <property type="project" value="InterPro"/>
</dbReference>
<dbReference type="Pfam" id="PF04082">
    <property type="entry name" value="Fungal_trans"/>
    <property type="match status" value="1"/>
</dbReference>
<feature type="compositionally biased region" description="Low complexity" evidence="2">
    <location>
        <begin position="691"/>
        <end position="708"/>
    </location>
</feature>
<feature type="compositionally biased region" description="Polar residues" evidence="2">
    <location>
        <begin position="771"/>
        <end position="787"/>
    </location>
</feature>